<organism evidence="2 3">
    <name type="scientific">Amycolatopsis coloradensis</name>
    <dbReference type="NCBI Taxonomy" id="76021"/>
    <lineage>
        <taxon>Bacteria</taxon>
        <taxon>Bacillati</taxon>
        <taxon>Actinomycetota</taxon>
        <taxon>Actinomycetes</taxon>
        <taxon>Pseudonocardiales</taxon>
        <taxon>Pseudonocardiaceae</taxon>
        <taxon>Amycolatopsis</taxon>
    </lineage>
</organism>
<dbReference type="AlphaFoldDB" id="A0A1R0KLY5"/>
<protein>
    <recommendedName>
        <fullName evidence="4">Peptidase S1 domain-containing protein</fullName>
    </recommendedName>
</protein>
<sequence length="76" mass="8383">MPVYWLEPPSYSGRRSPLGVQPLIVGGGRDGNNRGASLIAPQWLVTADHTKGGEVDAGQLHRRDRVHRLDQQRTGK</sequence>
<evidence type="ECO:0000313" key="3">
    <source>
        <dbReference type="Proteomes" id="UP000187486"/>
    </source>
</evidence>
<accession>A0A1R0KLY5</accession>
<gene>
    <name evidence="2" type="ORF">BS329_27890</name>
</gene>
<evidence type="ECO:0008006" key="4">
    <source>
        <dbReference type="Google" id="ProtNLM"/>
    </source>
</evidence>
<proteinExistence type="predicted"/>
<dbReference type="EMBL" id="MQUQ01000015">
    <property type="protein sequence ID" value="OLZ47695.1"/>
    <property type="molecule type" value="Genomic_DNA"/>
</dbReference>
<evidence type="ECO:0000313" key="2">
    <source>
        <dbReference type="EMBL" id="OLZ47695.1"/>
    </source>
</evidence>
<comment type="caution">
    <text evidence="2">The sequence shown here is derived from an EMBL/GenBank/DDBJ whole genome shotgun (WGS) entry which is preliminary data.</text>
</comment>
<name>A0A1R0KLY5_9PSEU</name>
<keyword evidence="3" id="KW-1185">Reference proteome</keyword>
<feature type="compositionally biased region" description="Basic and acidic residues" evidence="1">
    <location>
        <begin position="67"/>
        <end position="76"/>
    </location>
</feature>
<dbReference type="Proteomes" id="UP000187486">
    <property type="component" value="Unassembled WGS sequence"/>
</dbReference>
<evidence type="ECO:0000256" key="1">
    <source>
        <dbReference type="SAM" id="MobiDB-lite"/>
    </source>
</evidence>
<feature type="region of interest" description="Disordered" evidence="1">
    <location>
        <begin position="54"/>
        <end position="76"/>
    </location>
</feature>
<reference evidence="2 3" key="1">
    <citation type="submission" date="2016-01" db="EMBL/GenBank/DDBJ databases">
        <title>Amycolatopsis coloradensis genome sequencing and assembly.</title>
        <authorList>
            <person name="Mayilraj S."/>
        </authorList>
    </citation>
    <scope>NUCLEOTIDE SEQUENCE [LARGE SCALE GENOMIC DNA]</scope>
    <source>
        <strain evidence="2 3">DSM 44225</strain>
    </source>
</reference>